<dbReference type="Proteomes" id="UP001152795">
    <property type="component" value="Unassembled WGS sequence"/>
</dbReference>
<evidence type="ECO:0000313" key="1">
    <source>
        <dbReference type="EMBL" id="CAB3990552.1"/>
    </source>
</evidence>
<accession>A0A7D9DQL9</accession>
<comment type="caution">
    <text evidence="1">The sequence shown here is derived from an EMBL/GenBank/DDBJ whole genome shotgun (WGS) entry which is preliminary data.</text>
</comment>
<proteinExistence type="predicted"/>
<keyword evidence="2" id="KW-1185">Reference proteome</keyword>
<sequence length="731" mass="84943">MIVKNPISGLTSESLEEAYGQEVSLFLHCHLRGYDRSGQGFHGDTEYYDKYGAPVGMQNSWQEGYHDIEKKLADHFKTVVDHQLKFPVVAGMGGGVHIYKPLHCNKENKEPWNWTGWIPRPKIWLYQGCFFTNRCFLGLRGNEIQNNLWDYHPHEEQEGENLQVDELMYSQIEPNDRYRGGYWFQNEPFGRYLHIFSLKSHENDPKTNTSSMRYNYIVHPLAYRAAINTIPDNSVDAMQWAIINMPNETHFGEGKPWGEKCHGLEIFNDFTYFYSYQPLKKDGPHNGELCKDDDRYYYFWFDTYPIEFAVFLLDSALARGVYFHTMCANDAFYERSIGGGEVPNEILLADPKGGLVRYNMKFRDHSNDSRLGVLRTDQPLNRVAEEQYAGNFAAIGFLNNQPYKLQTVFGYVTLLDRELKIKNAVFKKEKKEMGLNEGETLALKYLRKGCYYSTTGLSKLFKYDHTAPIARQPNNEWMCYDLTNEMELTFTFLKCSDDMAHLIWRYTIMCKTTGNNLETSHGYFKLDPVYQTVLDLKNSYTLADVKWIYFTAISPTNPQHRAWFHAIRGPAFGKPSQANLLKLKHNVVKTCVSEKNTEVVTVTPVDTIQVTEVEKGDLDFILEKVPNVNDIYVYFMQAHSHQQDFSELKMNKKVKESSRRIPPRYLQSVHGYFSCRDDHPTRINLSASWDKETVKDNKVYFYHIDANTGEPHSMEKGYEPKTFSNKICTIS</sequence>
<reference evidence="1" key="1">
    <citation type="submission" date="2020-04" db="EMBL/GenBank/DDBJ databases">
        <authorList>
            <person name="Alioto T."/>
            <person name="Alioto T."/>
            <person name="Gomez Garrido J."/>
        </authorList>
    </citation>
    <scope>NUCLEOTIDE SEQUENCE</scope>
    <source>
        <strain evidence="1">A484AB</strain>
    </source>
</reference>
<organism evidence="1 2">
    <name type="scientific">Paramuricea clavata</name>
    <name type="common">Red gorgonian</name>
    <name type="synonym">Violescent sea-whip</name>
    <dbReference type="NCBI Taxonomy" id="317549"/>
    <lineage>
        <taxon>Eukaryota</taxon>
        <taxon>Metazoa</taxon>
        <taxon>Cnidaria</taxon>
        <taxon>Anthozoa</taxon>
        <taxon>Octocorallia</taxon>
        <taxon>Malacalcyonacea</taxon>
        <taxon>Plexauridae</taxon>
        <taxon>Paramuricea</taxon>
    </lineage>
</organism>
<evidence type="ECO:0000313" key="2">
    <source>
        <dbReference type="Proteomes" id="UP001152795"/>
    </source>
</evidence>
<dbReference type="EMBL" id="CACRXK020001680">
    <property type="protein sequence ID" value="CAB3990552.1"/>
    <property type="molecule type" value="Genomic_DNA"/>
</dbReference>
<name>A0A7D9DQL9_PARCT</name>
<gene>
    <name evidence="1" type="ORF">PACLA_8A000541</name>
</gene>
<dbReference type="AlphaFoldDB" id="A0A7D9DQL9"/>
<dbReference type="OrthoDB" id="10325184at2759"/>
<protein>
    <submittedName>
        <fullName evidence="1">Uncharacterized protein</fullName>
    </submittedName>
</protein>